<evidence type="ECO:0000256" key="1">
    <source>
        <dbReference type="SAM" id="MobiDB-lite"/>
    </source>
</evidence>
<feature type="region of interest" description="Disordered" evidence="1">
    <location>
        <begin position="574"/>
        <end position="594"/>
    </location>
</feature>
<dbReference type="Pfam" id="PF02721">
    <property type="entry name" value="DUF223"/>
    <property type="match status" value="1"/>
</dbReference>
<gene>
    <name evidence="3" type="ORF">BOLC9T56755H</name>
</gene>
<organism evidence="3">
    <name type="scientific">Brassica oleracea</name>
    <name type="common">Wild cabbage</name>
    <dbReference type="NCBI Taxonomy" id="3712"/>
    <lineage>
        <taxon>Eukaryota</taxon>
        <taxon>Viridiplantae</taxon>
        <taxon>Streptophyta</taxon>
        <taxon>Embryophyta</taxon>
        <taxon>Tracheophyta</taxon>
        <taxon>Spermatophyta</taxon>
        <taxon>Magnoliopsida</taxon>
        <taxon>eudicotyledons</taxon>
        <taxon>Gunneridae</taxon>
        <taxon>Pentapetalae</taxon>
        <taxon>rosids</taxon>
        <taxon>malvids</taxon>
        <taxon>Brassicales</taxon>
        <taxon>Brassicaceae</taxon>
        <taxon>Brassiceae</taxon>
        <taxon>Brassica</taxon>
    </lineage>
</organism>
<dbReference type="PANTHER" id="PTHR45786">
    <property type="entry name" value="DNA BINDING PROTEIN-LIKE"/>
    <property type="match status" value="1"/>
</dbReference>
<accession>A0A3P6EG44</accession>
<dbReference type="CDD" id="cd04481">
    <property type="entry name" value="RPA1_DBD_B_like"/>
    <property type="match status" value="1"/>
</dbReference>
<dbReference type="CDD" id="cd04480">
    <property type="entry name" value="RPA1_DBD_A_like"/>
    <property type="match status" value="1"/>
</dbReference>
<reference evidence="3" key="1">
    <citation type="submission" date="2018-11" db="EMBL/GenBank/DDBJ databases">
        <authorList>
            <consortium name="Genoscope - CEA"/>
            <person name="William W."/>
        </authorList>
    </citation>
    <scope>NUCLEOTIDE SEQUENCE</scope>
</reference>
<dbReference type="PANTHER" id="PTHR45786:SF66">
    <property type="entry name" value="HOOK MOTIF PROTEIN, PUTATIVE-RELATED"/>
    <property type="match status" value="1"/>
</dbReference>
<protein>
    <recommendedName>
        <fullName evidence="2">Replication protein A 70 kDa DNA-binding subunit B/D first OB fold domain-containing protein</fullName>
    </recommendedName>
</protein>
<dbReference type="InterPro" id="IPR012340">
    <property type="entry name" value="NA-bd_OB-fold"/>
</dbReference>
<dbReference type="Gene3D" id="2.40.50.140">
    <property type="entry name" value="Nucleic acid-binding proteins"/>
    <property type="match status" value="3"/>
</dbReference>
<dbReference type="AlphaFoldDB" id="A0A3P6EG44"/>
<evidence type="ECO:0000313" key="3">
    <source>
        <dbReference type="EMBL" id="VDD31432.1"/>
    </source>
</evidence>
<sequence>MEQACVGSAGGILWKPVMSRLTFVIHGFFSVVRAISSSSDFPLPDTCDWFIIEALSAGVPSPSTCRRAFSGISAAVNSFPNFFHSIIAGGYHPTSISAVMATSLANSRRQHGKFLHMSQREIPLVMELTPLADIKPFMTEYRVQVKVLHTWRQYTKLSGESLEIILSDAHGTKIHASCKKTYLDKLTRKLSNVLSIGMWRNIENFSINNPSVSYRPTNHQYKINFIYGTDITPSTILNDNMFLSLVDFQTIQSGVEDPNILIDVIGQVSDLGALETVQCSGKARKKIEFSLTDLVGHRITCCLWGKFAESIKANCDAAGEDSVICLLCFVKIGTYRNEIQISNSYDASQVFFNPPIMEAEAFLKRDVASNALTLVESNQDKLEREIRRDPWMQYAIRDIVELRQLTQTKQCRIIATIYAIDKDWGWYYFGCKTCQKKVTQISRTVKIVNGKEIVTHVWFCEKCDDKVTEVQDSCMGERWYWRSLLMLFDWIASGIVPENAADLLNGSFDELKDVESFPEAITSLIGKTFMFGVYIERVTITTESFTQSDVGTNNLSCSQGSILLMDSEANEDTVVTPSSKRKEHSNISSTTKKQCTRTKLKESSLSVLSDFELMVTGGDYNNKASQLSDITTRRSTCLNIQPRNLLPAFSKSDSVKKPNPMEWPTSQLNEAEEEDDFQSSVNHSSSVVTIVNPSPIPDEQRSRILTMADIFRNMFQGGQSSSTTPSLQTLKTIEYLDEGDPTYICDYCGAKMWYGERIEKKRMSKKPKFSLCCGLGQVQLPLLKESPEILKILLHGDDEISSYFRENIRQLNMVFSFTSLGGKVDRCLPQGRGPKMFQLQGENYHLMGSLKPPAGEEPKFSQLYIVDTETKIDKRASIIGYFLNS</sequence>
<name>A0A3P6EG44_BRAOL</name>
<proteinExistence type="predicted"/>
<dbReference type="InterPro" id="IPR003871">
    <property type="entry name" value="RFA1B/D_OB_1st"/>
</dbReference>
<dbReference type="EMBL" id="LR031875">
    <property type="protein sequence ID" value="VDD31432.1"/>
    <property type="molecule type" value="Genomic_DNA"/>
</dbReference>
<evidence type="ECO:0000259" key="2">
    <source>
        <dbReference type="Pfam" id="PF02721"/>
    </source>
</evidence>
<feature type="domain" description="Replication protein A 70 kDa DNA-binding subunit B/D first OB fold" evidence="2">
    <location>
        <begin position="129"/>
        <end position="233"/>
    </location>
</feature>
<dbReference type="SUPFAM" id="SSF50249">
    <property type="entry name" value="Nucleic acid-binding proteins"/>
    <property type="match status" value="3"/>
</dbReference>